<name>A0A9P6Z1L4_9FUNG</name>
<evidence type="ECO:0000256" key="5">
    <source>
        <dbReference type="ARBA" id="ARBA00023242"/>
    </source>
</evidence>
<dbReference type="InterPro" id="IPR002112">
    <property type="entry name" value="Leuzip_Jun"/>
</dbReference>
<feature type="coiled-coil region" evidence="6">
    <location>
        <begin position="179"/>
        <end position="213"/>
    </location>
</feature>
<dbReference type="InterPro" id="IPR004827">
    <property type="entry name" value="bZIP"/>
</dbReference>
<evidence type="ECO:0000256" key="7">
    <source>
        <dbReference type="SAM" id="MobiDB-lite"/>
    </source>
</evidence>
<feature type="region of interest" description="Disordered" evidence="7">
    <location>
        <begin position="248"/>
        <end position="270"/>
    </location>
</feature>
<accession>A0A9P6Z1L4</accession>
<feature type="compositionally biased region" description="Basic residues" evidence="7">
    <location>
        <begin position="132"/>
        <end position="145"/>
    </location>
</feature>
<keyword evidence="5" id="KW-0539">Nucleus</keyword>
<dbReference type="Pfam" id="PF00170">
    <property type="entry name" value="bZIP_1"/>
    <property type="match status" value="1"/>
</dbReference>
<keyword evidence="10" id="KW-1185">Reference proteome</keyword>
<dbReference type="Gene3D" id="1.20.5.170">
    <property type="match status" value="1"/>
</dbReference>
<keyword evidence="2" id="KW-0805">Transcription regulation</keyword>
<dbReference type="InterPro" id="IPR046347">
    <property type="entry name" value="bZIP_sf"/>
</dbReference>
<comment type="subcellular location">
    <subcellularLocation>
        <location evidence="1">Nucleus</location>
    </subcellularLocation>
</comment>
<feature type="region of interest" description="Disordered" evidence="7">
    <location>
        <begin position="100"/>
        <end position="156"/>
    </location>
</feature>
<proteinExistence type="predicted"/>
<dbReference type="OMA" id="CALIQRF"/>
<dbReference type="InterPro" id="IPR051027">
    <property type="entry name" value="bZIP_transcription_factors"/>
</dbReference>
<dbReference type="SUPFAM" id="SSF57959">
    <property type="entry name" value="Leucine zipper domain"/>
    <property type="match status" value="1"/>
</dbReference>
<evidence type="ECO:0000313" key="9">
    <source>
        <dbReference type="EMBL" id="KAG1568477.1"/>
    </source>
</evidence>
<evidence type="ECO:0000259" key="8">
    <source>
        <dbReference type="PROSITE" id="PS50217"/>
    </source>
</evidence>
<dbReference type="SMART" id="SM00338">
    <property type="entry name" value="BRLZ"/>
    <property type="match status" value="1"/>
</dbReference>
<feature type="compositionally biased region" description="Polar residues" evidence="7">
    <location>
        <begin position="260"/>
        <end position="270"/>
    </location>
</feature>
<dbReference type="FunFam" id="1.20.5.170:FF:000053">
    <property type="entry name" value="BZIP transcription factor AtfA"/>
    <property type="match status" value="1"/>
</dbReference>
<feature type="region of interest" description="Disordered" evidence="7">
    <location>
        <begin position="1"/>
        <end position="23"/>
    </location>
</feature>
<evidence type="ECO:0000256" key="1">
    <source>
        <dbReference type="ARBA" id="ARBA00004123"/>
    </source>
</evidence>
<dbReference type="PROSITE" id="PS50217">
    <property type="entry name" value="BZIP"/>
    <property type="match status" value="1"/>
</dbReference>
<keyword evidence="4" id="KW-0804">Transcription</keyword>
<dbReference type="EMBL" id="JAANIU010001132">
    <property type="protein sequence ID" value="KAG1568477.1"/>
    <property type="molecule type" value="Genomic_DNA"/>
</dbReference>
<dbReference type="PANTHER" id="PTHR19304">
    <property type="entry name" value="CYCLIC-AMP RESPONSE ELEMENT BINDING PROTEIN"/>
    <property type="match status" value="1"/>
</dbReference>
<comment type="caution">
    <text evidence="9">The sequence shown here is derived from an EMBL/GenBank/DDBJ whole genome shotgun (WGS) entry which is preliminary data.</text>
</comment>
<evidence type="ECO:0000256" key="6">
    <source>
        <dbReference type="SAM" id="Coils"/>
    </source>
</evidence>
<dbReference type="GO" id="GO:0003677">
    <property type="term" value="F:DNA binding"/>
    <property type="evidence" value="ECO:0007669"/>
    <property type="project" value="UniProtKB-KW"/>
</dbReference>
<keyword evidence="6" id="KW-0175">Coiled coil</keyword>
<dbReference type="AlphaFoldDB" id="A0A9P6Z1L4"/>
<dbReference type="CDD" id="cd14687">
    <property type="entry name" value="bZIP_ATF2"/>
    <property type="match status" value="1"/>
</dbReference>
<evidence type="ECO:0000313" key="10">
    <source>
        <dbReference type="Proteomes" id="UP000740926"/>
    </source>
</evidence>
<reference evidence="9 10" key="1">
    <citation type="journal article" date="2020" name="Microb. Genom.">
        <title>Genetic diversity of clinical and environmental Mucorales isolates obtained from an investigation of mucormycosis cases among solid organ transplant recipients.</title>
        <authorList>
            <person name="Nguyen M.H."/>
            <person name="Kaul D."/>
            <person name="Muto C."/>
            <person name="Cheng S.J."/>
            <person name="Richter R.A."/>
            <person name="Bruno V.M."/>
            <person name="Liu G."/>
            <person name="Beyhan S."/>
            <person name="Sundermann A.J."/>
            <person name="Mounaud S."/>
            <person name="Pasculle A.W."/>
            <person name="Nierman W.C."/>
            <person name="Driscoll E."/>
            <person name="Cumbie R."/>
            <person name="Clancy C.J."/>
            <person name="Dupont C.L."/>
        </authorList>
    </citation>
    <scope>NUCLEOTIDE SEQUENCE [LARGE SCALE GENOMIC DNA]</scope>
    <source>
        <strain evidence="9 10">GL24</strain>
    </source>
</reference>
<gene>
    <name evidence="9" type="ORF">G6F50_007255</name>
</gene>
<protein>
    <recommendedName>
        <fullName evidence="8">BZIP domain-containing protein</fullName>
    </recommendedName>
</protein>
<evidence type="ECO:0000256" key="4">
    <source>
        <dbReference type="ARBA" id="ARBA00023163"/>
    </source>
</evidence>
<dbReference type="Proteomes" id="UP000740926">
    <property type="component" value="Unassembled WGS sequence"/>
</dbReference>
<dbReference type="PRINTS" id="PR00043">
    <property type="entry name" value="LEUZIPPRJUN"/>
</dbReference>
<feature type="domain" description="BZIP" evidence="8">
    <location>
        <begin position="154"/>
        <end position="217"/>
    </location>
</feature>
<keyword evidence="3" id="KW-0238">DNA-binding</keyword>
<sequence length="286" mass="32030">MDNSSSSIRDEISPEEQFLDTQQLLDDPSMYNLIPSEQSSENNNNLMVGCGPATSTMEGLSYQQNVFEQFPSYTTQQYMPGSINSNHRASLPIIYDTHSFLPNGSDDTPKEQESVTTQGRRYTEGSLPKYGTNKRQKAAGGRRKSTTSSTEPMDEQRRQFLERNRIAALKCRQRKKQWLTDLQHRVEFLATDNEQLQNQATLLREEVINLKTLLLAHKDCKVAQANGTTLNTIQSVSSLQHTTLLLPSTSTSTSSTSTTDTANHVYTPSPKNVLTGENLIQFSSNI</sequence>
<organism evidence="9 10">
    <name type="scientific">Rhizopus delemar</name>
    <dbReference type="NCBI Taxonomy" id="936053"/>
    <lineage>
        <taxon>Eukaryota</taxon>
        <taxon>Fungi</taxon>
        <taxon>Fungi incertae sedis</taxon>
        <taxon>Mucoromycota</taxon>
        <taxon>Mucoromycotina</taxon>
        <taxon>Mucoromycetes</taxon>
        <taxon>Mucorales</taxon>
        <taxon>Mucorineae</taxon>
        <taxon>Rhizopodaceae</taxon>
        <taxon>Rhizopus</taxon>
    </lineage>
</organism>
<dbReference type="GO" id="GO:0005634">
    <property type="term" value="C:nucleus"/>
    <property type="evidence" value="ECO:0007669"/>
    <property type="project" value="UniProtKB-SubCell"/>
</dbReference>
<evidence type="ECO:0000256" key="2">
    <source>
        <dbReference type="ARBA" id="ARBA00023015"/>
    </source>
</evidence>
<evidence type="ECO:0000256" key="3">
    <source>
        <dbReference type="ARBA" id="ARBA00023125"/>
    </source>
</evidence>
<feature type="compositionally biased region" description="Low complexity" evidence="7">
    <location>
        <begin position="248"/>
        <end position="259"/>
    </location>
</feature>
<dbReference type="GO" id="GO:0003700">
    <property type="term" value="F:DNA-binding transcription factor activity"/>
    <property type="evidence" value="ECO:0007669"/>
    <property type="project" value="InterPro"/>
</dbReference>